<dbReference type="Proteomes" id="UP000199322">
    <property type="component" value="Unassembled WGS sequence"/>
</dbReference>
<reference evidence="1 2" key="1">
    <citation type="submission" date="2016-10" db="EMBL/GenBank/DDBJ databases">
        <authorList>
            <person name="de Groot N.N."/>
        </authorList>
    </citation>
    <scope>NUCLEOTIDE SEQUENCE [LARGE SCALE GENOMIC DNA]</scope>
    <source>
        <strain evidence="1 2">WG14</strain>
    </source>
</reference>
<dbReference type="Gene3D" id="3.20.20.120">
    <property type="entry name" value="Enolase-like C-terminal domain"/>
    <property type="match status" value="1"/>
</dbReference>
<sequence>MRKRDVYYWQERSILKNLDQEWKEHLVFKIIDNENIEGIGAATPNKEFGETFKTSMAIVESLRKITENFEDLNHILEFENKVHSIIKKDMAAKTTVFLAVYDYISNKNNINLENYYFDLNDHHKKNDYERIIINENTKNTVSDSSYIKFDVESYVDPKKLIEIVNNHKNADLTVDFSGLYNSYEIDFIINNIKKDISITLEQPFKYGQEHIAKKYLNMGYKVYWDESFHNIFDFYRIKDYSTGFVFSISKMASLSNISTLLRYVKENGFETIISSKLEHPINLKWSNKISNAFDITDLNYSKYIKTTNK</sequence>
<organism evidence="1 2">
    <name type="scientific">Geotoga petraea</name>
    <dbReference type="NCBI Taxonomy" id="28234"/>
    <lineage>
        <taxon>Bacteria</taxon>
        <taxon>Thermotogati</taxon>
        <taxon>Thermotogota</taxon>
        <taxon>Thermotogae</taxon>
        <taxon>Petrotogales</taxon>
        <taxon>Petrotogaceae</taxon>
        <taxon>Geotoga</taxon>
    </lineage>
</organism>
<dbReference type="InterPro" id="IPR036849">
    <property type="entry name" value="Enolase-like_C_sf"/>
</dbReference>
<evidence type="ECO:0008006" key="3">
    <source>
        <dbReference type="Google" id="ProtNLM"/>
    </source>
</evidence>
<evidence type="ECO:0000313" key="2">
    <source>
        <dbReference type="Proteomes" id="UP000199322"/>
    </source>
</evidence>
<keyword evidence="2" id="KW-1185">Reference proteome</keyword>
<dbReference type="Gene3D" id="3.30.390.10">
    <property type="entry name" value="Enolase-like, N-terminal domain"/>
    <property type="match status" value="1"/>
</dbReference>
<dbReference type="AlphaFoldDB" id="A0A1G6JH08"/>
<dbReference type="SUPFAM" id="SSF51604">
    <property type="entry name" value="Enolase C-terminal domain-like"/>
    <property type="match status" value="1"/>
</dbReference>
<dbReference type="EMBL" id="FMYV01000002">
    <property type="protein sequence ID" value="SDC17977.1"/>
    <property type="molecule type" value="Genomic_DNA"/>
</dbReference>
<dbReference type="InterPro" id="IPR029017">
    <property type="entry name" value="Enolase-like_N"/>
</dbReference>
<gene>
    <name evidence="1" type="ORF">SAMN04488588_0528</name>
</gene>
<accession>A0A1G6JH08</accession>
<protein>
    <recommendedName>
        <fullName evidence="3">Enolase C-terminal domain-containing protein</fullName>
    </recommendedName>
</protein>
<dbReference type="STRING" id="28234.SAMN04488588_0528"/>
<dbReference type="RefSeq" id="WP_091402580.1">
    <property type="nucleotide sequence ID" value="NZ_FMYV01000002.1"/>
</dbReference>
<name>A0A1G6JH08_9BACT</name>
<evidence type="ECO:0000313" key="1">
    <source>
        <dbReference type="EMBL" id="SDC17977.1"/>
    </source>
</evidence>
<proteinExistence type="predicted"/>